<feature type="region of interest" description="Disordered" evidence="1">
    <location>
        <begin position="440"/>
        <end position="499"/>
    </location>
</feature>
<organism evidence="2">
    <name type="scientific">Aceria tosichella</name>
    <name type="common">wheat curl mite</name>
    <dbReference type="NCBI Taxonomy" id="561515"/>
    <lineage>
        <taxon>Eukaryota</taxon>
        <taxon>Metazoa</taxon>
        <taxon>Ecdysozoa</taxon>
        <taxon>Arthropoda</taxon>
        <taxon>Chelicerata</taxon>
        <taxon>Arachnida</taxon>
        <taxon>Acari</taxon>
        <taxon>Acariformes</taxon>
        <taxon>Trombidiformes</taxon>
        <taxon>Prostigmata</taxon>
        <taxon>Eupodina</taxon>
        <taxon>Eriophyoidea</taxon>
        <taxon>Eriophyidae</taxon>
        <taxon>Eriophyinae</taxon>
        <taxon>Aceriini</taxon>
        <taxon>Aceria</taxon>
    </lineage>
</organism>
<accession>A0A6G1SBK7</accession>
<feature type="region of interest" description="Disordered" evidence="1">
    <location>
        <begin position="360"/>
        <end position="409"/>
    </location>
</feature>
<dbReference type="PRINTS" id="PR00449">
    <property type="entry name" value="RASTRNSFRMNG"/>
</dbReference>
<feature type="compositionally biased region" description="Acidic residues" evidence="1">
    <location>
        <begin position="489"/>
        <end position="499"/>
    </location>
</feature>
<evidence type="ECO:0000256" key="1">
    <source>
        <dbReference type="SAM" id="MobiDB-lite"/>
    </source>
</evidence>
<feature type="compositionally biased region" description="Polar residues" evidence="1">
    <location>
        <begin position="440"/>
        <end position="462"/>
    </location>
</feature>
<dbReference type="Pfam" id="PF00071">
    <property type="entry name" value="Ras"/>
    <property type="match status" value="2"/>
</dbReference>
<dbReference type="PROSITE" id="PS51419">
    <property type="entry name" value="RAB"/>
    <property type="match status" value="1"/>
</dbReference>
<sequence length="499" mass="56072">MISAWKRLLSKSPTDGGDANASDHGANNNGIITMPPGVHKLDKELQRKFARGVNYNMKVIIKGDNRVGKTSLFLRLKGYGFQEEYIPTESLNVTSIDWNYKATDNVVKIDLWETVDSASRKSVNFVDLKMENETNGGTTPAGNASNSQLNHSQIYDQIDSSTTKTKVTITSTRLHPNGSAHNNNNNNNLTNPIPDSARQSLAELSENLDVYRGCNAVLLMMDMTKLWTFKYIQNELPKIPKHIPVLVIGNHRDQGHHRAVSSEQVKAFIDAQPREPCDAMVMYTEASMKNGFGIRLIEKFFNIPFLKLQEASLLKQLELNRQDYMTTKEELSLMEESTHREYEQYLEMQTIKRRQLADSMSPVNSGLKQLNENTREQIRSTGISSDMIDKRTSNAKSIESDNSSKASLSQNHQNFVNDRMPSIVIGAKCPLPDVKSIKISSGQSSVTNSNDLTNKSTENETPNIREKDEDDSEEEEEVCANPLVADYQSDIDSDDQLKN</sequence>
<dbReference type="GO" id="GO:0005634">
    <property type="term" value="C:nucleus"/>
    <property type="evidence" value="ECO:0007669"/>
    <property type="project" value="TreeGrafter"/>
</dbReference>
<dbReference type="SUPFAM" id="SSF52540">
    <property type="entry name" value="P-loop containing nucleoside triphosphate hydrolases"/>
    <property type="match status" value="1"/>
</dbReference>
<dbReference type="GO" id="GO:0005829">
    <property type="term" value="C:cytosol"/>
    <property type="evidence" value="ECO:0007669"/>
    <property type="project" value="TreeGrafter"/>
</dbReference>
<feature type="compositionally biased region" description="Polar residues" evidence="1">
    <location>
        <begin position="361"/>
        <end position="372"/>
    </location>
</feature>
<evidence type="ECO:0000313" key="2">
    <source>
        <dbReference type="EMBL" id="MDE47884.1"/>
    </source>
</evidence>
<dbReference type="GO" id="GO:0005525">
    <property type="term" value="F:GTP binding"/>
    <property type="evidence" value="ECO:0007669"/>
    <property type="project" value="InterPro"/>
</dbReference>
<protein>
    <submittedName>
        <fullName evidence="2">Rab-like protein 1</fullName>
    </submittedName>
</protein>
<dbReference type="InterPro" id="IPR001806">
    <property type="entry name" value="Small_GTPase"/>
</dbReference>
<dbReference type="PANTHER" id="PTHR14932:SF1">
    <property type="entry name" value="RAB-LIKE PROTEIN 6"/>
    <property type="match status" value="1"/>
</dbReference>
<feature type="region of interest" description="Disordered" evidence="1">
    <location>
        <begin position="172"/>
        <end position="195"/>
    </location>
</feature>
<reference evidence="2" key="1">
    <citation type="submission" date="2018-10" db="EMBL/GenBank/DDBJ databases">
        <title>Transcriptome assembly of Aceria tosichella (Wheat curl mite) Type 2.</title>
        <authorList>
            <person name="Scully E.D."/>
            <person name="Geib S.M."/>
            <person name="Palmer N.A."/>
            <person name="Gupta A.K."/>
            <person name="Sarath G."/>
            <person name="Tatineni S."/>
        </authorList>
    </citation>
    <scope>NUCLEOTIDE SEQUENCE</scope>
    <source>
        <strain evidence="2">LincolnNE</strain>
    </source>
</reference>
<name>A0A6G1SBK7_9ACAR</name>
<dbReference type="EMBL" id="GGYP01003113">
    <property type="protein sequence ID" value="MDE47884.1"/>
    <property type="molecule type" value="Transcribed_RNA"/>
</dbReference>
<dbReference type="GO" id="GO:0003924">
    <property type="term" value="F:GTPase activity"/>
    <property type="evidence" value="ECO:0007669"/>
    <property type="project" value="InterPro"/>
</dbReference>
<dbReference type="AlphaFoldDB" id="A0A6G1SBK7"/>
<gene>
    <name evidence="2" type="primary">PARF</name>
    <name evidence="2" type="ORF">g.8210</name>
</gene>
<dbReference type="PANTHER" id="PTHR14932">
    <property type="entry name" value="RAS GTPASE-RELATED"/>
    <property type="match status" value="1"/>
</dbReference>
<dbReference type="InterPro" id="IPR040385">
    <property type="entry name" value="RABL6"/>
</dbReference>
<dbReference type="InterPro" id="IPR027417">
    <property type="entry name" value="P-loop_NTPase"/>
</dbReference>
<proteinExistence type="predicted"/>
<dbReference type="SMART" id="SM00175">
    <property type="entry name" value="RAB"/>
    <property type="match status" value="1"/>
</dbReference>
<feature type="compositionally biased region" description="Acidic residues" evidence="1">
    <location>
        <begin position="468"/>
        <end position="478"/>
    </location>
</feature>
<feature type="compositionally biased region" description="Polar residues" evidence="1">
    <location>
        <begin position="394"/>
        <end position="409"/>
    </location>
</feature>
<dbReference type="Gene3D" id="3.40.50.300">
    <property type="entry name" value="P-loop containing nucleotide triphosphate hydrolases"/>
    <property type="match status" value="1"/>
</dbReference>